<dbReference type="PANTHER" id="PTHR46114">
    <property type="entry name" value="APPLE DOMAIN-CONTAINING PROTEIN"/>
    <property type="match status" value="1"/>
</dbReference>
<reference evidence="1 2" key="1">
    <citation type="journal article" date="2019" name="Commun. Biol.">
        <title>The bagworm genome reveals a unique fibroin gene that provides high tensile strength.</title>
        <authorList>
            <person name="Kono N."/>
            <person name="Nakamura H."/>
            <person name="Ohtoshi R."/>
            <person name="Tomita M."/>
            <person name="Numata K."/>
            <person name="Arakawa K."/>
        </authorList>
    </citation>
    <scope>NUCLEOTIDE SEQUENCE [LARGE SCALE GENOMIC DNA]</scope>
</reference>
<proteinExistence type="predicted"/>
<comment type="caution">
    <text evidence="1">The sequence shown here is derived from an EMBL/GenBank/DDBJ whole genome shotgun (WGS) entry which is preliminary data.</text>
</comment>
<protein>
    <submittedName>
        <fullName evidence="1">Uncharacterized protein</fullName>
    </submittedName>
</protein>
<dbReference type="AlphaFoldDB" id="A0A4C1WPS8"/>
<evidence type="ECO:0000313" key="2">
    <source>
        <dbReference type="Proteomes" id="UP000299102"/>
    </source>
</evidence>
<dbReference type="PANTHER" id="PTHR46114:SF1">
    <property type="entry name" value="ZAD DOMAIN-CONTAINING PROTEIN"/>
    <property type="match status" value="1"/>
</dbReference>
<keyword evidence="2" id="KW-1185">Reference proteome</keyword>
<dbReference type="OrthoDB" id="8063408at2759"/>
<name>A0A4C1WPS8_EUMVA</name>
<dbReference type="Proteomes" id="UP000299102">
    <property type="component" value="Unassembled WGS sequence"/>
</dbReference>
<sequence>MSVKLHFLDSHVDSFPENLGAVSEEQGERLHHDTKEMEKRYQERWDIIMKADYYWILKRDSLTKIKLQKAVFREKENDLIKKKPAKCESDSRTEGSV</sequence>
<accession>A0A4C1WPS8</accession>
<evidence type="ECO:0000313" key="1">
    <source>
        <dbReference type="EMBL" id="GBP52115.1"/>
    </source>
</evidence>
<gene>
    <name evidence="1" type="ORF">EVAR_42018_1</name>
</gene>
<dbReference type="EMBL" id="BGZK01000595">
    <property type="protein sequence ID" value="GBP52115.1"/>
    <property type="molecule type" value="Genomic_DNA"/>
</dbReference>
<organism evidence="1 2">
    <name type="scientific">Eumeta variegata</name>
    <name type="common">Bagworm moth</name>
    <name type="synonym">Eumeta japonica</name>
    <dbReference type="NCBI Taxonomy" id="151549"/>
    <lineage>
        <taxon>Eukaryota</taxon>
        <taxon>Metazoa</taxon>
        <taxon>Ecdysozoa</taxon>
        <taxon>Arthropoda</taxon>
        <taxon>Hexapoda</taxon>
        <taxon>Insecta</taxon>
        <taxon>Pterygota</taxon>
        <taxon>Neoptera</taxon>
        <taxon>Endopterygota</taxon>
        <taxon>Lepidoptera</taxon>
        <taxon>Glossata</taxon>
        <taxon>Ditrysia</taxon>
        <taxon>Tineoidea</taxon>
        <taxon>Psychidae</taxon>
        <taxon>Oiketicinae</taxon>
        <taxon>Eumeta</taxon>
    </lineage>
</organism>